<dbReference type="Proteomes" id="UP000184342">
    <property type="component" value="Unassembled WGS sequence"/>
</dbReference>
<dbReference type="AlphaFoldDB" id="A0A1M6LSD8"/>
<sequence>MHIMLEPAEVTACEISLELYTDIFCGRYDCLEWHTYQSCNNSSSYKEVIKNSGFRRTFLRVMRDLAFPGLICCGENAAYEIERSEVDERGKASRDMYTEIKARNKICRNLEVPSNTKVTIGGMLLSNYPPIACTCGEKLHHNRCMMIHMEKNNFDVLLDAAAIAMLVYDWKISEVFEFVTGNKIIRDIAQIVEDLYPKIPHRFGSYKEAKRLYDKLQDVYNKEYGKAAI</sequence>
<organism evidence="1 2">
    <name type="scientific">Parasporobacterium paucivorans DSM 15970</name>
    <dbReference type="NCBI Taxonomy" id="1122934"/>
    <lineage>
        <taxon>Bacteria</taxon>
        <taxon>Bacillati</taxon>
        <taxon>Bacillota</taxon>
        <taxon>Clostridia</taxon>
        <taxon>Lachnospirales</taxon>
        <taxon>Lachnospiraceae</taxon>
        <taxon>Parasporobacterium</taxon>
    </lineage>
</organism>
<evidence type="ECO:0000313" key="2">
    <source>
        <dbReference type="Proteomes" id="UP000184342"/>
    </source>
</evidence>
<proteinExistence type="predicted"/>
<accession>A0A1M6LSD8</accession>
<name>A0A1M6LSD8_9FIRM</name>
<evidence type="ECO:0000313" key="1">
    <source>
        <dbReference type="EMBL" id="SHJ74045.1"/>
    </source>
</evidence>
<gene>
    <name evidence="1" type="ORF">SAMN02745691_02442</name>
</gene>
<protein>
    <submittedName>
        <fullName evidence="1">Uncharacterized protein</fullName>
    </submittedName>
</protein>
<keyword evidence="2" id="KW-1185">Reference proteome</keyword>
<reference evidence="1 2" key="1">
    <citation type="submission" date="2016-11" db="EMBL/GenBank/DDBJ databases">
        <authorList>
            <person name="Jaros S."/>
            <person name="Januszkiewicz K."/>
            <person name="Wedrychowicz H."/>
        </authorList>
    </citation>
    <scope>NUCLEOTIDE SEQUENCE [LARGE SCALE GENOMIC DNA]</scope>
    <source>
        <strain evidence="1 2">DSM 15970</strain>
    </source>
</reference>
<dbReference type="RefSeq" id="WP_073994669.1">
    <property type="nucleotide sequence ID" value="NZ_FQYT01000045.1"/>
</dbReference>
<dbReference type="EMBL" id="FQYT01000045">
    <property type="protein sequence ID" value="SHJ74045.1"/>
    <property type="molecule type" value="Genomic_DNA"/>
</dbReference>